<dbReference type="GO" id="GO:0080043">
    <property type="term" value="F:quercetin 3-O-glucosyltransferase activity"/>
    <property type="evidence" value="ECO:0007669"/>
    <property type="project" value="TreeGrafter"/>
</dbReference>
<dbReference type="EMBL" id="NKXS01004537">
    <property type="protein sequence ID" value="PIN06070.1"/>
    <property type="molecule type" value="Genomic_DNA"/>
</dbReference>
<keyword evidence="3" id="KW-1185">Reference proteome</keyword>
<organism evidence="2 3">
    <name type="scientific">Handroanthus impetiginosus</name>
    <dbReference type="NCBI Taxonomy" id="429701"/>
    <lineage>
        <taxon>Eukaryota</taxon>
        <taxon>Viridiplantae</taxon>
        <taxon>Streptophyta</taxon>
        <taxon>Embryophyta</taxon>
        <taxon>Tracheophyta</taxon>
        <taxon>Spermatophyta</taxon>
        <taxon>Magnoliopsida</taxon>
        <taxon>eudicotyledons</taxon>
        <taxon>Gunneridae</taxon>
        <taxon>Pentapetalae</taxon>
        <taxon>asterids</taxon>
        <taxon>lamiids</taxon>
        <taxon>Lamiales</taxon>
        <taxon>Bignoniaceae</taxon>
        <taxon>Crescentiina</taxon>
        <taxon>Tabebuia alliance</taxon>
        <taxon>Handroanthus</taxon>
    </lineage>
</organism>
<dbReference type="PANTHER" id="PTHR11926">
    <property type="entry name" value="GLUCOSYL/GLUCURONOSYL TRANSFERASES"/>
    <property type="match status" value="1"/>
</dbReference>
<dbReference type="STRING" id="429701.A0A2G9GM22"/>
<keyword evidence="2" id="KW-0808">Transferase</keyword>
<proteinExistence type="inferred from homology"/>
<dbReference type="PANTHER" id="PTHR11926:SF1402">
    <property type="entry name" value="GLYCOSYLTRANSFERASE"/>
    <property type="match status" value="1"/>
</dbReference>
<protein>
    <submittedName>
        <fullName evidence="2">7-deoxyloganetin glucosyltransferase</fullName>
        <ecNumber evidence="2">2.4.1.324</ecNumber>
    </submittedName>
</protein>
<comment type="similarity">
    <text evidence="1">Belongs to the UDP-glycosyltransferase family.</text>
</comment>
<dbReference type="GO" id="GO:0080044">
    <property type="term" value="F:quercetin 7-O-glucosyltransferase activity"/>
    <property type="evidence" value="ECO:0007669"/>
    <property type="project" value="TreeGrafter"/>
</dbReference>
<evidence type="ECO:0000313" key="2">
    <source>
        <dbReference type="EMBL" id="PIN06070.1"/>
    </source>
</evidence>
<evidence type="ECO:0000313" key="3">
    <source>
        <dbReference type="Proteomes" id="UP000231279"/>
    </source>
</evidence>
<dbReference type="Gene3D" id="3.40.50.2000">
    <property type="entry name" value="Glycogen Phosphorylase B"/>
    <property type="match status" value="1"/>
</dbReference>
<accession>A0A2G9GM22</accession>
<sequence length="190" mass="21451">MMMKKKTIILIPYPAQGHVTPMLKLASLLSNLNFQPVVITPEFIHSRISRQISPEDGILCFSIPDGLAEDTKRDFFAIEWAMEEYMPKVLEEVVLKMIEEAGGGVVGLVADLLASWAVEVARRCGVPAAGFWPAMHATYRLITAIPELIQAGVISENELWLSFWSEVHYNSLYQAGEVPTRTHRKKHWLF</sequence>
<comment type="caution">
    <text evidence="2">The sequence shown here is derived from an EMBL/GenBank/DDBJ whole genome shotgun (WGS) entry which is preliminary data.</text>
</comment>
<dbReference type="SUPFAM" id="SSF53756">
    <property type="entry name" value="UDP-Glycosyltransferase/glycogen phosphorylase"/>
    <property type="match status" value="1"/>
</dbReference>
<dbReference type="EC" id="2.4.1.324" evidence="2"/>
<dbReference type="OrthoDB" id="5835829at2759"/>
<gene>
    <name evidence="2" type="ORF">CDL12_21376</name>
</gene>
<evidence type="ECO:0000256" key="1">
    <source>
        <dbReference type="ARBA" id="ARBA00009995"/>
    </source>
</evidence>
<dbReference type="AlphaFoldDB" id="A0A2G9GM22"/>
<keyword evidence="2" id="KW-0328">Glycosyltransferase</keyword>
<dbReference type="Proteomes" id="UP000231279">
    <property type="component" value="Unassembled WGS sequence"/>
</dbReference>
<name>A0A2G9GM22_9LAMI</name>
<reference evidence="3" key="1">
    <citation type="journal article" date="2018" name="Gigascience">
        <title>Genome assembly of the Pink Ipe (Handroanthus impetiginosus, Bignoniaceae), a highly valued, ecologically keystone Neotropical timber forest tree.</title>
        <authorList>
            <person name="Silva-Junior O.B."/>
            <person name="Grattapaglia D."/>
            <person name="Novaes E."/>
            <person name="Collevatti R.G."/>
        </authorList>
    </citation>
    <scope>NUCLEOTIDE SEQUENCE [LARGE SCALE GENOMIC DNA]</scope>
    <source>
        <strain evidence="3">cv. UFG-1</strain>
    </source>
</reference>